<name>A0AA39I032_9AGAR</name>
<sequence length="213" mass="23472">MSEEPQSDAMEVESDSEDDLETTREINIMLEDDASREIVSRSNRFGNVDIDVDATTGLVRDALDDDAMDSDFDDYGTPSPPFRRDVDLTDPFGWSSRDDPGRQPSSNDTIDLEGLFGVLQGVIPPRSVETPPPELEPSLPVTPVALPVPARLLTDQGTPMGASTDIYEPLPVEPDWSRTPPPDNQEFLHEGEHVDDETLGDHESPPDDRDQTS</sequence>
<keyword evidence="3" id="KW-1185">Reference proteome</keyword>
<feature type="region of interest" description="Disordered" evidence="1">
    <location>
        <begin position="1"/>
        <end position="23"/>
    </location>
</feature>
<feature type="region of interest" description="Disordered" evidence="1">
    <location>
        <begin position="64"/>
        <end position="110"/>
    </location>
</feature>
<feature type="compositionally biased region" description="Acidic residues" evidence="1">
    <location>
        <begin position="1"/>
        <end position="20"/>
    </location>
</feature>
<gene>
    <name evidence="2" type="ORF">EV421DRAFT_1748760</name>
</gene>
<organism evidence="2 3">
    <name type="scientific">Armillaria borealis</name>
    <dbReference type="NCBI Taxonomy" id="47425"/>
    <lineage>
        <taxon>Eukaryota</taxon>
        <taxon>Fungi</taxon>
        <taxon>Dikarya</taxon>
        <taxon>Basidiomycota</taxon>
        <taxon>Agaricomycotina</taxon>
        <taxon>Agaricomycetes</taxon>
        <taxon>Agaricomycetidae</taxon>
        <taxon>Agaricales</taxon>
        <taxon>Marasmiineae</taxon>
        <taxon>Physalacriaceae</taxon>
        <taxon>Armillaria</taxon>
    </lineage>
</organism>
<protein>
    <submittedName>
        <fullName evidence="2">Uncharacterized protein</fullName>
    </submittedName>
</protein>
<proteinExistence type="predicted"/>
<accession>A0AA39I032</accession>
<dbReference type="Proteomes" id="UP001175226">
    <property type="component" value="Unassembled WGS sequence"/>
</dbReference>
<dbReference type="EMBL" id="JAUEPT010000864">
    <property type="protein sequence ID" value="KAK0414389.1"/>
    <property type="molecule type" value="Genomic_DNA"/>
</dbReference>
<dbReference type="AlphaFoldDB" id="A0AA39I032"/>
<evidence type="ECO:0000256" key="1">
    <source>
        <dbReference type="SAM" id="MobiDB-lite"/>
    </source>
</evidence>
<evidence type="ECO:0000313" key="2">
    <source>
        <dbReference type="EMBL" id="KAK0414389.1"/>
    </source>
</evidence>
<feature type="compositionally biased region" description="Acidic residues" evidence="1">
    <location>
        <begin position="64"/>
        <end position="74"/>
    </location>
</feature>
<reference evidence="2" key="1">
    <citation type="submission" date="2023-06" db="EMBL/GenBank/DDBJ databases">
        <authorList>
            <consortium name="Lawrence Berkeley National Laboratory"/>
            <person name="Ahrendt S."/>
            <person name="Sahu N."/>
            <person name="Indic B."/>
            <person name="Wong-Bajracharya J."/>
            <person name="Merenyi Z."/>
            <person name="Ke H.-M."/>
            <person name="Monk M."/>
            <person name="Kocsube S."/>
            <person name="Drula E."/>
            <person name="Lipzen A."/>
            <person name="Balint B."/>
            <person name="Henrissat B."/>
            <person name="Andreopoulos B."/>
            <person name="Martin F.M."/>
            <person name="Harder C.B."/>
            <person name="Rigling D."/>
            <person name="Ford K.L."/>
            <person name="Foster G.D."/>
            <person name="Pangilinan J."/>
            <person name="Papanicolaou A."/>
            <person name="Barry K."/>
            <person name="LaButti K."/>
            <person name="Viragh M."/>
            <person name="Koriabine M."/>
            <person name="Yan M."/>
            <person name="Riley R."/>
            <person name="Champramary S."/>
            <person name="Plett K.L."/>
            <person name="Tsai I.J."/>
            <person name="Slot J."/>
            <person name="Sipos G."/>
            <person name="Plett J."/>
            <person name="Nagy L.G."/>
            <person name="Grigoriev I.V."/>
        </authorList>
    </citation>
    <scope>NUCLEOTIDE SEQUENCE</scope>
    <source>
        <strain evidence="2">FPL87.14</strain>
    </source>
</reference>
<comment type="caution">
    <text evidence="2">The sequence shown here is derived from an EMBL/GenBank/DDBJ whole genome shotgun (WGS) entry which is preliminary data.</text>
</comment>
<feature type="region of interest" description="Disordered" evidence="1">
    <location>
        <begin position="150"/>
        <end position="213"/>
    </location>
</feature>
<evidence type="ECO:0000313" key="3">
    <source>
        <dbReference type="Proteomes" id="UP001175226"/>
    </source>
</evidence>
<feature type="compositionally biased region" description="Basic and acidic residues" evidence="1">
    <location>
        <begin position="199"/>
        <end position="213"/>
    </location>
</feature>